<gene>
    <name evidence="12" type="primary">109544767</name>
    <name evidence="11" type="ORF">D910_03639</name>
    <name evidence="10" type="ORF">YQE_00666</name>
    <name evidence="9" type="ORF">YQE_01247</name>
    <name evidence="8" type="ORF">YQE_12443</name>
</gene>
<dbReference type="InterPro" id="IPR020084">
    <property type="entry name" value="NUDIX_hydrolase_CS"/>
</dbReference>
<dbReference type="PROSITE" id="PS00893">
    <property type="entry name" value="NUDIX_BOX"/>
    <property type="match status" value="1"/>
</dbReference>
<dbReference type="InterPro" id="IPR051325">
    <property type="entry name" value="Nudix_hydrolase_domain"/>
</dbReference>
<dbReference type="HOGENOM" id="CLU_037162_14_5_1"/>
<dbReference type="PANTHER" id="PTHR21340">
    <property type="entry name" value="DIADENOSINE 5,5-P1,P4-TETRAPHOSPHATE PYROPHOSPHOHYDROLASE MUTT"/>
    <property type="match status" value="1"/>
</dbReference>
<dbReference type="PRINTS" id="PR01405">
    <property type="entry name" value="TETRPHPHTASE"/>
</dbReference>
<dbReference type="InterPro" id="IPR000086">
    <property type="entry name" value="NUDIX_hydrolase_dom"/>
</dbReference>
<reference evidence="12" key="3">
    <citation type="submission" date="2024-08" db="UniProtKB">
        <authorList>
            <consortium name="EnsemblMetazoa"/>
        </authorList>
    </citation>
    <scope>IDENTIFICATION</scope>
</reference>
<dbReference type="EnsemblMetazoa" id="XM_019905929.1">
    <property type="protein sequence ID" value="XP_019761488.1"/>
    <property type="gene ID" value="LOC109538612"/>
</dbReference>
<dbReference type="KEGG" id="dpa:109538612"/>
<dbReference type="InterPro" id="IPR003565">
    <property type="entry name" value="Tetra_PHTase"/>
</dbReference>
<accession>J3JX45</accession>
<dbReference type="GO" id="GO:0000166">
    <property type="term" value="F:nucleotide binding"/>
    <property type="evidence" value="ECO:0007669"/>
    <property type="project" value="UniProtKB-KW"/>
</dbReference>
<dbReference type="PANTHER" id="PTHR21340:SF0">
    <property type="entry name" value="BIS(5'-NUCLEOSYL)-TETRAPHOSPHATASE [ASYMMETRICAL]"/>
    <property type="match status" value="1"/>
</dbReference>
<evidence type="ECO:0000313" key="9">
    <source>
        <dbReference type="EMBL" id="ENN82381.1"/>
    </source>
</evidence>
<sequence length="143" mass="16605">MAPKVAAGFVIFRYASSKIEYLLLQTSYGIHHWTPPKGHVDPGETDLMTAYRETQEESGLKKADIKVFEETKTTLNYKVKGKPKVVHYWLAELINPDAKVKLSNEHQDFKWLPLKEACEISGYQDMEDVLNKFDEFLRKERNL</sequence>
<dbReference type="OrthoDB" id="276276at2759"/>
<dbReference type="EnsemblMetazoa" id="XM_019905938.1">
    <property type="protein sequence ID" value="XP_019761497.1"/>
    <property type="gene ID" value="LOC109538612"/>
</dbReference>
<dbReference type="InterPro" id="IPR015797">
    <property type="entry name" value="NUDIX_hydrolase-like_dom_sf"/>
</dbReference>
<dbReference type="STRING" id="77166.J3JX45"/>
<evidence type="ECO:0000313" key="8">
    <source>
        <dbReference type="EMBL" id="ENN70778.1"/>
    </source>
</evidence>
<organism evidence="7">
    <name type="scientific">Dendroctonus ponderosae</name>
    <name type="common">Mountain pine beetle</name>
    <dbReference type="NCBI Taxonomy" id="77166"/>
    <lineage>
        <taxon>Eukaryota</taxon>
        <taxon>Metazoa</taxon>
        <taxon>Ecdysozoa</taxon>
        <taxon>Arthropoda</taxon>
        <taxon>Hexapoda</taxon>
        <taxon>Insecta</taxon>
        <taxon>Pterygota</taxon>
        <taxon>Neoptera</taxon>
        <taxon>Endopterygota</taxon>
        <taxon>Coleoptera</taxon>
        <taxon>Polyphaga</taxon>
        <taxon>Cucujiformia</taxon>
        <taxon>Curculionidae</taxon>
        <taxon>Scolytinae</taxon>
        <taxon>Dendroctonus</taxon>
    </lineage>
</organism>
<dbReference type="EMBL" id="KB737669">
    <property type="protein sequence ID" value="ENN82966.1"/>
    <property type="molecule type" value="Genomic_DNA"/>
</dbReference>
<dbReference type="EMBL" id="KB739113">
    <property type="protein sequence ID" value="ENN82381.1"/>
    <property type="molecule type" value="Genomic_DNA"/>
</dbReference>
<dbReference type="Proteomes" id="UP000019118">
    <property type="component" value="Unassembled WGS sequence"/>
</dbReference>
<evidence type="ECO:0000313" key="13">
    <source>
        <dbReference type="Proteomes" id="UP000019118"/>
    </source>
</evidence>
<dbReference type="RefSeq" id="XP_019761497.2">
    <property type="nucleotide sequence ID" value="XM_019905938.2"/>
</dbReference>
<evidence type="ECO:0000313" key="11">
    <source>
        <dbReference type="EMBL" id="ERL86228.1"/>
    </source>
</evidence>
<evidence type="ECO:0000256" key="1">
    <source>
        <dbReference type="ARBA" id="ARBA00005582"/>
    </source>
</evidence>
<keyword evidence="13" id="KW-1185">Reference proteome</keyword>
<dbReference type="EMBL" id="KB741282">
    <property type="protein sequence ID" value="ENN70778.1"/>
    <property type="molecule type" value="Genomic_DNA"/>
</dbReference>
<dbReference type="SUPFAM" id="SSF55811">
    <property type="entry name" value="Nudix"/>
    <property type="match status" value="1"/>
</dbReference>
<name>J3JX45_DENPD</name>
<keyword evidence="3" id="KW-0547">Nucleotide-binding</keyword>
<dbReference type="Gene3D" id="3.90.79.10">
    <property type="entry name" value="Nucleoside Triphosphate Pyrophosphohydrolase"/>
    <property type="match status" value="1"/>
</dbReference>
<evidence type="ECO:0000256" key="5">
    <source>
        <dbReference type="ARBA" id="ARBA00032644"/>
    </source>
</evidence>
<reference evidence="13 14" key="2">
    <citation type="journal article" date="2013" name="Genome Biol.">
        <title>Draft genome of the mountain pine beetle, Dendroctonus ponderosae Hopkins, a major forest pest.</title>
        <authorList>
            <person name="Keeling C.I."/>
            <person name="Yuen M.M."/>
            <person name="Liao N.Y."/>
            <person name="Docking T.R."/>
            <person name="Chan S.K."/>
            <person name="Taylor G.A."/>
            <person name="Palmquist D.L."/>
            <person name="Jackman S.D."/>
            <person name="Nguyen A."/>
            <person name="Li M."/>
            <person name="Henderson H."/>
            <person name="Janes J.K."/>
            <person name="Zhao Y."/>
            <person name="Pandoh P."/>
            <person name="Moore R."/>
            <person name="Sperling F.A."/>
            <person name="Huber D.P."/>
            <person name="Birol I."/>
            <person name="Jones S.J."/>
            <person name="Bohlmann J."/>
        </authorList>
    </citation>
    <scope>NUCLEOTIDE SEQUENCE</scope>
</reference>
<dbReference type="Pfam" id="PF00293">
    <property type="entry name" value="NUDIX"/>
    <property type="match status" value="1"/>
</dbReference>
<proteinExistence type="evidence at transcript level"/>
<dbReference type="EnsemblMetazoa" id="XM_019915101.1">
    <property type="protein sequence ID" value="XP_019770660.1"/>
    <property type="gene ID" value="LOC109544767"/>
</dbReference>
<dbReference type="EMBL" id="KB631802">
    <property type="protein sequence ID" value="ERL86228.1"/>
    <property type="molecule type" value="Genomic_DNA"/>
</dbReference>
<dbReference type="OMA" id="CGQIEYL"/>
<evidence type="ECO:0000256" key="3">
    <source>
        <dbReference type="ARBA" id="ARBA00022741"/>
    </source>
</evidence>
<evidence type="ECO:0000256" key="2">
    <source>
        <dbReference type="ARBA" id="ARBA00018911"/>
    </source>
</evidence>
<dbReference type="Proteomes" id="UP000030742">
    <property type="component" value="Unassembled WGS sequence"/>
</dbReference>
<reference evidence="7" key="1">
    <citation type="journal article" date="2012" name="Insect Biochem. Mol. Biol.">
        <title>Transcriptome and full-length cDNA resources for the mountain pine beetle, Dendroctonus ponderosae Hopkins, a major insect pest of pine forests.</title>
        <authorList>
            <person name="Keeling C.I."/>
            <person name="Henderson H."/>
            <person name="Li M."/>
            <person name="Yuen M."/>
            <person name="Clark E.L."/>
            <person name="Fraser J.D."/>
            <person name="Huber D.P."/>
            <person name="Liao N.Y."/>
            <person name="Roderick Docking T."/>
            <person name="Birol I."/>
            <person name="Chan S.K."/>
            <person name="Taylor G.A."/>
            <person name="Palmquist D."/>
            <person name="Jones S.J."/>
            <person name="Bohlmann J."/>
        </authorList>
    </citation>
    <scope>NUCLEOTIDE SEQUENCE</scope>
    <source>
        <tissue evidence="7">Heads</tissue>
    </source>
</reference>
<comment type="similarity">
    <text evidence="1">Belongs to the Nudix hydrolase family.</text>
</comment>
<dbReference type="GO" id="GO:0004081">
    <property type="term" value="F:bis(5'-nucleosyl)-tetraphosphatase (asymmetrical) activity"/>
    <property type="evidence" value="ECO:0007669"/>
    <property type="project" value="TreeGrafter"/>
</dbReference>
<evidence type="ECO:0000313" key="14">
    <source>
        <dbReference type="Proteomes" id="UP000030742"/>
    </source>
</evidence>
<dbReference type="AlphaFoldDB" id="J3JX45"/>
<dbReference type="GO" id="GO:0006167">
    <property type="term" value="P:AMP biosynthetic process"/>
    <property type="evidence" value="ECO:0007669"/>
    <property type="project" value="TreeGrafter"/>
</dbReference>
<evidence type="ECO:0000256" key="4">
    <source>
        <dbReference type="ARBA" id="ARBA00022801"/>
    </source>
</evidence>
<dbReference type="PROSITE" id="PS51462">
    <property type="entry name" value="NUDIX"/>
    <property type="match status" value="1"/>
</dbReference>
<evidence type="ECO:0000313" key="12">
    <source>
        <dbReference type="EnsemblMetazoa" id="XP_019761488.1"/>
    </source>
</evidence>
<protein>
    <recommendedName>
        <fullName evidence="2">Bis(5'-nucleosyl)-tetraphosphatase [asymmetrical]</fullName>
    </recommendedName>
    <alternativeName>
        <fullName evidence="5">Diadenosine 5',5'''-P1,P4-tetraphosphate asymmetrical hydrolase</fullName>
    </alternativeName>
</protein>
<evidence type="ECO:0000313" key="10">
    <source>
        <dbReference type="EMBL" id="ENN82966.1"/>
    </source>
</evidence>
<evidence type="ECO:0000313" key="7">
    <source>
        <dbReference type="EMBL" id="AEE62775.1"/>
    </source>
</evidence>
<dbReference type="CDD" id="cd03428">
    <property type="entry name" value="NUDIX_Ap4A_Nudt2"/>
    <property type="match status" value="1"/>
</dbReference>
<feature type="domain" description="Nudix hydrolase" evidence="6">
    <location>
        <begin position="2"/>
        <end position="134"/>
    </location>
</feature>
<keyword evidence="4" id="KW-0378">Hydrolase</keyword>
<dbReference type="EnsemblMetazoa" id="XM_019915497.1">
    <property type="protein sequence ID" value="XP_019771056.1"/>
    <property type="gene ID" value="LOC109545018"/>
</dbReference>
<dbReference type="EMBL" id="BT127813">
    <property type="protein sequence ID" value="AEE62775.1"/>
    <property type="molecule type" value="mRNA"/>
</dbReference>
<dbReference type="GO" id="GO:0006754">
    <property type="term" value="P:ATP biosynthetic process"/>
    <property type="evidence" value="ECO:0007669"/>
    <property type="project" value="TreeGrafter"/>
</dbReference>
<evidence type="ECO:0000259" key="6">
    <source>
        <dbReference type="PROSITE" id="PS51462"/>
    </source>
</evidence>